<accession>A0A6J8E861</accession>
<reference evidence="1 2" key="1">
    <citation type="submission" date="2020-06" db="EMBL/GenBank/DDBJ databases">
        <authorList>
            <person name="Li R."/>
            <person name="Bekaert M."/>
        </authorList>
    </citation>
    <scope>NUCLEOTIDE SEQUENCE [LARGE SCALE GENOMIC DNA]</scope>
    <source>
        <strain evidence="2">wild</strain>
    </source>
</reference>
<dbReference type="PANTHER" id="PTHR33198">
    <property type="entry name" value="ANK_REP_REGION DOMAIN-CONTAINING PROTEIN-RELATED"/>
    <property type="match status" value="1"/>
</dbReference>
<protein>
    <recommendedName>
        <fullName evidence="3">Retrotransposon gag domain-containing protein</fullName>
    </recommendedName>
</protein>
<dbReference type="Proteomes" id="UP000507470">
    <property type="component" value="Unassembled WGS sequence"/>
</dbReference>
<proteinExistence type="predicted"/>
<evidence type="ECO:0000313" key="2">
    <source>
        <dbReference type="Proteomes" id="UP000507470"/>
    </source>
</evidence>
<dbReference type="OrthoDB" id="6160000at2759"/>
<name>A0A6J8E861_MYTCO</name>
<evidence type="ECO:0000313" key="1">
    <source>
        <dbReference type="EMBL" id="CAC5416318.1"/>
    </source>
</evidence>
<keyword evidence="2" id="KW-1185">Reference proteome</keyword>
<sequence>MATFQVAAPEKFDFCKPETWTKWIQRFDRLRSASGLEEKAGATQVNSLIYTMGPEADDIFASFDISEENKKKYAKVKEQFDKYFIVRRNVIFERAKFNKRKQDDDEGVESFVTSLYTLTEHCGYNDLRQEMIRDRIVVGIKESRFGHHHSKLNHFQIIKYITGLHLHQLWNKETLQRDLIL</sequence>
<gene>
    <name evidence="1" type="ORF">MCOR_48953</name>
</gene>
<dbReference type="PANTHER" id="PTHR33198:SF20">
    <property type="entry name" value="RETROTRANSPOSON GAG DOMAIN-CONTAINING PROTEIN"/>
    <property type="match status" value="1"/>
</dbReference>
<dbReference type="EMBL" id="CACVKT020008627">
    <property type="protein sequence ID" value="CAC5416318.1"/>
    <property type="molecule type" value="Genomic_DNA"/>
</dbReference>
<evidence type="ECO:0008006" key="3">
    <source>
        <dbReference type="Google" id="ProtNLM"/>
    </source>
</evidence>
<dbReference type="AlphaFoldDB" id="A0A6J8E861"/>
<organism evidence="1 2">
    <name type="scientific">Mytilus coruscus</name>
    <name type="common">Sea mussel</name>
    <dbReference type="NCBI Taxonomy" id="42192"/>
    <lineage>
        <taxon>Eukaryota</taxon>
        <taxon>Metazoa</taxon>
        <taxon>Spiralia</taxon>
        <taxon>Lophotrochozoa</taxon>
        <taxon>Mollusca</taxon>
        <taxon>Bivalvia</taxon>
        <taxon>Autobranchia</taxon>
        <taxon>Pteriomorphia</taxon>
        <taxon>Mytilida</taxon>
        <taxon>Mytiloidea</taxon>
        <taxon>Mytilidae</taxon>
        <taxon>Mytilinae</taxon>
        <taxon>Mytilus</taxon>
    </lineage>
</organism>